<sequence length="319" mass="33932">MESQSNKNFLATLKKQGIVFAMILVYVVFAVISKQFRTPDNFVLIFRQVATIAVMGAGMTFVIIGGNFDLSVGSLLSLCSVICIDLHDKIGPIPAILVTLVVGMASGVVTGYLCGYLRLNSMIVTLGMMNVLQALAMMYTNGQFVQMADSNAWFTKIGKGSIGPVPISTIIMALFIIIMGIVLTKTVYGHHVMSVGGNDEACRYSGINDKLVILKSFVLSGLATAVGAIMLCSRGAAAQATIGETYEFDVISGVILGGASLSGGSGSVYKTFVGVMILGILKNGFVIVGLPYYLQWVAQCVVILIAVYMDIMTKRKKGV</sequence>
<feature type="transmembrane region" description="Helical" evidence="8">
    <location>
        <begin position="44"/>
        <end position="64"/>
    </location>
</feature>
<dbReference type="PANTHER" id="PTHR32196:SF21">
    <property type="entry name" value="ABC TRANSPORTER PERMEASE PROTEIN YPHD-RELATED"/>
    <property type="match status" value="1"/>
</dbReference>
<dbReference type="RefSeq" id="WP_028527699.1">
    <property type="nucleotide sequence ID" value="NZ_CABLBR010000004.1"/>
</dbReference>
<evidence type="ECO:0000313" key="10">
    <source>
        <dbReference type="Proteomes" id="UP001060164"/>
    </source>
</evidence>
<dbReference type="InterPro" id="IPR001851">
    <property type="entry name" value="ABC_transp_permease"/>
</dbReference>
<protein>
    <submittedName>
        <fullName evidence="9">ABC transporter permease</fullName>
    </submittedName>
</protein>
<feature type="transmembrane region" description="Helical" evidence="8">
    <location>
        <begin position="93"/>
        <end position="113"/>
    </location>
</feature>
<evidence type="ECO:0000256" key="4">
    <source>
        <dbReference type="ARBA" id="ARBA00022519"/>
    </source>
</evidence>
<evidence type="ECO:0000256" key="2">
    <source>
        <dbReference type="ARBA" id="ARBA00022448"/>
    </source>
</evidence>
<proteinExistence type="predicted"/>
<keyword evidence="10" id="KW-1185">Reference proteome</keyword>
<evidence type="ECO:0000256" key="1">
    <source>
        <dbReference type="ARBA" id="ARBA00004651"/>
    </source>
</evidence>
<comment type="subcellular location">
    <subcellularLocation>
        <location evidence="1">Cell membrane</location>
        <topology evidence="1">Multi-pass membrane protein</topology>
    </subcellularLocation>
</comment>
<evidence type="ECO:0000313" key="9">
    <source>
        <dbReference type="EMBL" id="UWP61218.1"/>
    </source>
</evidence>
<feature type="transmembrane region" description="Helical" evidence="8">
    <location>
        <begin position="16"/>
        <end position="32"/>
    </location>
</feature>
<dbReference type="PANTHER" id="PTHR32196">
    <property type="entry name" value="ABC TRANSPORTER PERMEASE PROTEIN YPHD-RELATED-RELATED"/>
    <property type="match status" value="1"/>
</dbReference>
<keyword evidence="4" id="KW-0997">Cell inner membrane</keyword>
<evidence type="ECO:0000256" key="3">
    <source>
        <dbReference type="ARBA" id="ARBA00022475"/>
    </source>
</evidence>
<organism evidence="9 10">
    <name type="scientific">Ruminococcus gauvreauii</name>
    <dbReference type="NCBI Taxonomy" id="438033"/>
    <lineage>
        <taxon>Bacteria</taxon>
        <taxon>Bacillati</taxon>
        <taxon>Bacillota</taxon>
        <taxon>Clostridia</taxon>
        <taxon>Eubacteriales</taxon>
        <taxon>Oscillospiraceae</taxon>
        <taxon>Ruminococcus</taxon>
    </lineage>
</organism>
<evidence type="ECO:0000256" key="6">
    <source>
        <dbReference type="ARBA" id="ARBA00022989"/>
    </source>
</evidence>
<feature type="transmembrane region" description="Helical" evidence="8">
    <location>
        <begin position="119"/>
        <end position="140"/>
    </location>
</feature>
<name>A0ABY5VQ62_9FIRM</name>
<dbReference type="CDD" id="cd06579">
    <property type="entry name" value="TM_PBP1_transp_AraH_like"/>
    <property type="match status" value="1"/>
</dbReference>
<evidence type="ECO:0000256" key="7">
    <source>
        <dbReference type="ARBA" id="ARBA00023136"/>
    </source>
</evidence>
<dbReference type="Proteomes" id="UP001060164">
    <property type="component" value="Chromosome"/>
</dbReference>
<keyword evidence="6 8" id="KW-1133">Transmembrane helix</keyword>
<keyword evidence="2" id="KW-0813">Transport</keyword>
<keyword evidence="5 8" id="KW-0812">Transmembrane</keyword>
<gene>
    <name evidence="9" type="ORF">NQ502_09415</name>
</gene>
<keyword evidence="7 8" id="KW-0472">Membrane</keyword>
<reference evidence="9" key="1">
    <citation type="journal article" date="2022" name="Cell">
        <title>Design, construction, and in vivo augmentation of a complex gut microbiome.</title>
        <authorList>
            <person name="Cheng A.G."/>
            <person name="Ho P.Y."/>
            <person name="Aranda-Diaz A."/>
            <person name="Jain S."/>
            <person name="Yu F.B."/>
            <person name="Meng X."/>
            <person name="Wang M."/>
            <person name="Iakiviak M."/>
            <person name="Nagashima K."/>
            <person name="Zhao A."/>
            <person name="Murugkar P."/>
            <person name="Patil A."/>
            <person name="Atabakhsh K."/>
            <person name="Weakley A."/>
            <person name="Yan J."/>
            <person name="Brumbaugh A.R."/>
            <person name="Higginbottom S."/>
            <person name="Dimas A."/>
            <person name="Shiver A.L."/>
            <person name="Deutschbauer A."/>
            <person name="Neff N."/>
            <person name="Sonnenburg J.L."/>
            <person name="Huang K.C."/>
            <person name="Fischbach M.A."/>
        </authorList>
    </citation>
    <scope>NUCLEOTIDE SEQUENCE</scope>
    <source>
        <strain evidence="9">DSM 19829</strain>
    </source>
</reference>
<evidence type="ECO:0000256" key="5">
    <source>
        <dbReference type="ARBA" id="ARBA00022692"/>
    </source>
</evidence>
<feature type="transmembrane region" description="Helical" evidence="8">
    <location>
        <begin position="161"/>
        <end position="183"/>
    </location>
</feature>
<evidence type="ECO:0000256" key="8">
    <source>
        <dbReference type="SAM" id="Phobius"/>
    </source>
</evidence>
<feature type="transmembrane region" description="Helical" evidence="8">
    <location>
        <begin position="213"/>
        <end position="233"/>
    </location>
</feature>
<dbReference type="EMBL" id="CP102290">
    <property type="protein sequence ID" value="UWP61218.1"/>
    <property type="molecule type" value="Genomic_DNA"/>
</dbReference>
<keyword evidence="3" id="KW-1003">Cell membrane</keyword>
<dbReference type="Pfam" id="PF02653">
    <property type="entry name" value="BPD_transp_2"/>
    <property type="match status" value="1"/>
</dbReference>
<accession>A0ABY5VQ62</accession>
<feature type="transmembrane region" description="Helical" evidence="8">
    <location>
        <begin position="293"/>
        <end position="311"/>
    </location>
</feature>